<dbReference type="AlphaFoldDB" id="A0A4Z0ZC59"/>
<keyword evidence="3" id="KW-1185">Reference proteome</keyword>
<proteinExistence type="predicted"/>
<dbReference type="Proteomes" id="UP000297716">
    <property type="component" value="Unassembled WGS sequence"/>
</dbReference>
<organism evidence="2 3">
    <name type="scientific">Xylaria hypoxylon</name>
    <dbReference type="NCBI Taxonomy" id="37992"/>
    <lineage>
        <taxon>Eukaryota</taxon>
        <taxon>Fungi</taxon>
        <taxon>Dikarya</taxon>
        <taxon>Ascomycota</taxon>
        <taxon>Pezizomycotina</taxon>
        <taxon>Sordariomycetes</taxon>
        <taxon>Xylariomycetidae</taxon>
        <taxon>Xylariales</taxon>
        <taxon>Xylariaceae</taxon>
        <taxon>Xylaria</taxon>
    </lineage>
</organism>
<evidence type="ECO:0000313" key="3">
    <source>
        <dbReference type="Proteomes" id="UP000297716"/>
    </source>
</evidence>
<evidence type="ECO:0000313" key="2">
    <source>
        <dbReference type="EMBL" id="TGJ88643.1"/>
    </source>
</evidence>
<reference evidence="2 3" key="1">
    <citation type="submission" date="2019-03" db="EMBL/GenBank/DDBJ databases">
        <title>Draft genome sequence of Xylaria hypoxylon DSM 108379, a ubiquitous saprotrophic-parasitic fungi on hardwood.</title>
        <authorList>
            <person name="Buettner E."/>
            <person name="Leonhardt S."/>
            <person name="Gebauer A.M."/>
            <person name="Liers C."/>
            <person name="Hofrichter M."/>
            <person name="Kellner H."/>
        </authorList>
    </citation>
    <scope>NUCLEOTIDE SEQUENCE [LARGE SCALE GENOMIC DNA]</scope>
    <source>
        <strain evidence="2 3">DSM 108379</strain>
    </source>
</reference>
<protein>
    <submittedName>
        <fullName evidence="2">Uncharacterized protein</fullName>
    </submittedName>
</protein>
<sequence>MRCLPLLELIVIPSHKVQHLARFFSQLPLFSEDEIWTLEADVTLGYLYQPKLLHASSRIFPQRQDVTYYKYLEYIPFTWISTNRKNHYPLTNNQIWETMMIAVLDYQLDEFVETAFDHGDQAGNIEAVRLLVRELCTLTSAIPTGNDPPSSAQGNTTMSRQKTDHGGMPDLHNGGSNDTSISDSIYDEDSSPDTKTRNSAVLQHIRSVLRRFTSHIFQHDAITRAPFYTRKSLHSELATCILAHIDHVEDNILFATEQNSQLIDGSSSKTTKVKAFGSSRGTYYSWVNTTGANDTHAPFTFQFFACLVAPVAGEPLFCGVHQHYLSSGTSRHLSNLCRQYNDYGSVARDEAEKNLNSLNFPEFHEISTQEQGDICGGGNDEHGMKQDLYFIAQYERQCLNHAMEALEAEIRPTHQGNWKIKALRVFIDTVAPRVFGNDVLISREDPKPKWVGAHKMSETNPFCMVNRGACGHPLGAT</sequence>
<accession>A0A4Z0ZC59</accession>
<dbReference type="OrthoDB" id="2343925at2759"/>
<comment type="caution">
    <text evidence="2">The sequence shown here is derived from an EMBL/GenBank/DDBJ whole genome shotgun (WGS) entry which is preliminary data.</text>
</comment>
<gene>
    <name evidence="2" type="ORF">E0Z10_g81</name>
</gene>
<name>A0A4Z0ZC59_9PEZI</name>
<dbReference type="STRING" id="37992.A0A4Z0ZC59"/>
<evidence type="ECO:0000256" key="1">
    <source>
        <dbReference type="SAM" id="MobiDB-lite"/>
    </source>
</evidence>
<feature type="region of interest" description="Disordered" evidence="1">
    <location>
        <begin position="142"/>
        <end position="198"/>
    </location>
</feature>
<dbReference type="EMBL" id="SKBN01000001">
    <property type="protein sequence ID" value="TGJ88643.1"/>
    <property type="molecule type" value="Genomic_DNA"/>
</dbReference>
<feature type="compositionally biased region" description="Polar residues" evidence="1">
    <location>
        <begin position="142"/>
        <end position="160"/>
    </location>
</feature>